<dbReference type="GO" id="GO:0016787">
    <property type="term" value="F:hydrolase activity"/>
    <property type="evidence" value="ECO:0007669"/>
    <property type="project" value="InterPro"/>
</dbReference>
<dbReference type="InterPro" id="IPR004843">
    <property type="entry name" value="Calcineurin-like_PHP"/>
</dbReference>
<organism evidence="2">
    <name type="scientific">uncultured nuHF2 cluster bacterium HF0500_39O04</name>
    <dbReference type="NCBI Taxonomy" id="723590"/>
    <lineage>
        <taxon>Bacteria</taxon>
        <taxon>environmental samples</taxon>
    </lineage>
</organism>
<protein>
    <recommendedName>
        <fullName evidence="1">Calcineurin-like phosphoesterase domain-containing protein</fullName>
    </recommendedName>
</protein>
<accession>E7C6A6</accession>
<dbReference type="InterPro" id="IPR029052">
    <property type="entry name" value="Metallo-depent_PP-like"/>
</dbReference>
<sequence>MRGVSLGDHTDNWIGRLQAEYAKSEASAKQGFQLAEWFIKKIKPLIIIRGNHDAWSGQGDPLEYIHQAGSMYEQWKALVELQWPNGRKAVLDIAHDHVGTSQFHPLHGQVRQARFNHSGKAADLYISGHRHTWGLMSTEMQGRVVWMCRARGFKDHGEYEVVKGFEAQKLGHTITAIFDPSADTETGFLSCFAEPQEAAEFLTYKRGR</sequence>
<dbReference type="SUPFAM" id="SSF56300">
    <property type="entry name" value="Metallo-dependent phosphatases"/>
    <property type="match status" value="1"/>
</dbReference>
<name>E7C6A6_9BACT</name>
<reference evidence="2" key="1">
    <citation type="submission" date="2010-01" db="EMBL/GenBank/DDBJ databases">
        <title>Genome fragments of uncultured bacteria from the North Pacific subtropical Gyre.</title>
        <authorList>
            <person name="Pham V.D."/>
            <person name="Delong E.F."/>
        </authorList>
    </citation>
    <scope>NUCLEOTIDE SEQUENCE</scope>
</reference>
<evidence type="ECO:0000259" key="1">
    <source>
        <dbReference type="Pfam" id="PF00149"/>
    </source>
</evidence>
<evidence type="ECO:0000313" key="2">
    <source>
        <dbReference type="EMBL" id="ADI22980.1"/>
    </source>
</evidence>
<dbReference type="Pfam" id="PF00149">
    <property type="entry name" value="Metallophos"/>
    <property type="match status" value="1"/>
</dbReference>
<dbReference type="AlphaFoldDB" id="E7C6A6"/>
<dbReference type="EMBL" id="GU568002">
    <property type="protein sequence ID" value="ADI22980.1"/>
    <property type="molecule type" value="Genomic_DNA"/>
</dbReference>
<proteinExistence type="predicted"/>
<feature type="domain" description="Calcineurin-like phosphoesterase" evidence="1">
    <location>
        <begin position="6"/>
        <end position="131"/>
    </location>
</feature>